<organism evidence="1 2">
    <name type="scientific">candidate division CSSED10-310 bacterium</name>
    <dbReference type="NCBI Taxonomy" id="2855610"/>
    <lineage>
        <taxon>Bacteria</taxon>
        <taxon>Bacteria division CSSED10-310</taxon>
    </lineage>
</organism>
<protein>
    <submittedName>
        <fullName evidence="1">Outer membrane protein</fullName>
    </submittedName>
</protein>
<reference evidence="1 2" key="1">
    <citation type="submission" date="2024-09" db="EMBL/GenBank/DDBJ databases">
        <title>Laminarin stimulates single cell rates of sulfate reduction while oxygen inhibits transcriptomic activity in coastal marine sediment.</title>
        <authorList>
            <person name="Lindsay M."/>
            <person name="Orcutt B."/>
            <person name="Emerson D."/>
            <person name="Stepanauskas R."/>
            <person name="D'Angelo T."/>
        </authorList>
    </citation>
    <scope>NUCLEOTIDE SEQUENCE [LARGE SCALE GENOMIC DNA]</scope>
    <source>
        <strain evidence="1">SAG AM-311-K15</strain>
    </source>
</reference>
<dbReference type="InterPro" id="IPR011250">
    <property type="entry name" value="OMP/PagP_B-barrel"/>
</dbReference>
<feature type="non-terminal residue" evidence="1">
    <location>
        <position position="1"/>
    </location>
</feature>
<sequence length="134" mass="15065">ISYRDEKSTDNVEIKDVEGEVKAETLAKSYPITGTLVFTLFAERTVPVNLMGGIGFYVYSFKFRPEGYSESSETDVRFGYHLGVGTEYPVSLGVKLEGSLKYLFLDLKDEYGDVLISEAHANAWMITLGLTFYF</sequence>
<gene>
    <name evidence="1" type="ORF">ACFL27_24895</name>
</gene>
<evidence type="ECO:0000313" key="2">
    <source>
        <dbReference type="Proteomes" id="UP001594351"/>
    </source>
</evidence>
<keyword evidence="2" id="KW-1185">Reference proteome</keyword>
<name>A0ABV6Z4S6_UNCC1</name>
<comment type="caution">
    <text evidence="1">The sequence shown here is derived from an EMBL/GenBank/DDBJ whole genome shotgun (WGS) entry which is preliminary data.</text>
</comment>
<accession>A0ABV6Z4S6</accession>
<dbReference type="Proteomes" id="UP001594351">
    <property type="component" value="Unassembled WGS sequence"/>
</dbReference>
<dbReference type="Gene3D" id="2.40.160.20">
    <property type="match status" value="1"/>
</dbReference>
<dbReference type="EMBL" id="JBHPBY010000504">
    <property type="protein sequence ID" value="MFC1853448.1"/>
    <property type="molecule type" value="Genomic_DNA"/>
</dbReference>
<evidence type="ECO:0000313" key="1">
    <source>
        <dbReference type="EMBL" id="MFC1853448.1"/>
    </source>
</evidence>
<dbReference type="SUPFAM" id="SSF56925">
    <property type="entry name" value="OMPA-like"/>
    <property type="match status" value="1"/>
</dbReference>
<proteinExistence type="predicted"/>